<dbReference type="HAMAP" id="MF_01152">
    <property type="entry name" value="DnaJ"/>
    <property type="match status" value="1"/>
</dbReference>
<dbReference type="STRING" id="112090.W4GJN7"/>
<dbReference type="Gene3D" id="2.10.230.10">
    <property type="entry name" value="Heat shock protein DnaJ, cysteine-rich domain"/>
    <property type="match status" value="1"/>
</dbReference>
<proteinExistence type="inferred from homology"/>
<dbReference type="InterPro" id="IPR036869">
    <property type="entry name" value="J_dom_sf"/>
</dbReference>
<dbReference type="PROSITE" id="PS50076">
    <property type="entry name" value="DNAJ_2"/>
    <property type="match status" value="1"/>
</dbReference>
<evidence type="ECO:0000256" key="6">
    <source>
        <dbReference type="SAM" id="MobiDB-lite"/>
    </source>
</evidence>
<keyword evidence="2" id="KW-0677">Repeat</keyword>
<evidence type="ECO:0000259" key="7">
    <source>
        <dbReference type="PROSITE" id="PS50076"/>
    </source>
</evidence>
<dbReference type="InterPro" id="IPR018253">
    <property type="entry name" value="DnaJ_domain_CS"/>
</dbReference>
<feature type="region of interest" description="Disordered" evidence="6">
    <location>
        <begin position="93"/>
        <end position="128"/>
    </location>
</feature>
<dbReference type="PRINTS" id="PR00625">
    <property type="entry name" value="JDOMAIN"/>
</dbReference>
<dbReference type="InterPro" id="IPR001623">
    <property type="entry name" value="DnaJ_domain"/>
</dbReference>
<evidence type="ECO:0000313" key="9">
    <source>
        <dbReference type="EMBL" id="ETV79541.1"/>
    </source>
</evidence>
<dbReference type="GO" id="GO:0006457">
    <property type="term" value="P:protein folding"/>
    <property type="evidence" value="ECO:0007669"/>
    <property type="project" value="InterPro"/>
</dbReference>
<dbReference type="SUPFAM" id="SSF49493">
    <property type="entry name" value="HSP40/DnaJ peptide-binding domain"/>
    <property type="match status" value="2"/>
</dbReference>
<dbReference type="FunFam" id="2.60.260.20:FF:000068">
    <property type="entry name" value="Chaperone protein dnaJ 3"/>
    <property type="match status" value="1"/>
</dbReference>
<dbReference type="FunFam" id="2.60.260.20:FF:000003">
    <property type="entry name" value="DnaJ subfamily A member 2"/>
    <property type="match status" value="1"/>
</dbReference>
<dbReference type="CDD" id="cd10747">
    <property type="entry name" value="DnaJ_C"/>
    <property type="match status" value="1"/>
</dbReference>
<dbReference type="Gene3D" id="2.60.260.20">
    <property type="entry name" value="Urease metallochaperone UreE, N-terminal domain"/>
    <property type="match status" value="2"/>
</dbReference>
<dbReference type="Gene3D" id="1.10.287.110">
    <property type="entry name" value="DnaJ domain"/>
    <property type="match status" value="1"/>
</dbReference>
<evidence type="ECO:0000259" key="8">
    <source>
        <dbReference type="PROSITE" id="PS51188"/>
    </source>
</evidence>
<gene>
    <name evidence="9" type="ORF">H257_06808</name>
</gene>
<dbReference type="RefSeq" id="XP_009830477.1">
    <property type="nucleotide sequence ID" value="XM_009832175.1"/>
</dbReference>
<dbReference type="InterPro" id="IPR044713">
    <property type="entry name" value="DNJA1/2-like"/>
</dbReference>
<feature type="domain" description="CR-type" evidence="8">
    <location>
        <begin position="144"/>
        <end position="228"/>
    </location>
</feature>
<dbReference type="PROSITE" id="PS51188">
    <property type="entry name" value="ZF_CR"/>
    <property type="match status" value="1"/>
</dbReference>
<dbReference type="GO" id="GO:0005524">
    <property type="term" value="F:ATP binding"/>
    <property type="evidence" value="ECO:0007669"/>
    <property type="project" value="InterPro"/>
</dbReference>
<organism evidence="9">
    <name type="scientific">Aphanomyces astaci</name>
    <name type="common">Crayfish plague agent</name>
    <dbReference type="NCBI Taxonomy" id="112090"/>
    <lineage>
        <taxon>Eukaryota</taxon>
        <taxon>Sar</taxon>
        <taxon>Stramenopiles</taxon>
        <taxon>Oomycota</taxon>
        <taxon>Saprolegniomycetes</taxon>
        <taxon>Saprolegniales</taxon>
        <taxon>Verrucalvaceae</taxon>
        <taxon>Aphanomyces</taxon>
    </lineage>
</organism>
<dbReference type="InterPro" id="IPR012724">
    <property type="entry name" value="DnaJ"/>
</dbReference>
<dbReference type="GO" id="GO:0030544">
    <property type="term" value="F:Hsp70 protein binding"/>
    <property type="evidence" value="ECO:0007669"/>
    <property type="project" value="InterPro"/>
</dbReference>
<reference evidence="9" key="1">
    <citation type="submission" date="2013-12" db="EMBL/GenBank/DDBJ databases">
        <title>The Genome Sequence of Aphanomyces astaci APO3.</title>
        <authorList>
            <consortium name="The Broad Institute Genomics Platform"/>
            <person name="Russ C."/>
            <person name="Tyler B."/>
            <person name="van West P."/>
            <person name="Dieguez-Uribeondo J."/>
            <person name="Young S.K."/>
            <person name="Zeng Q."/>
            <person name="Gargeya S."/>
            <person name="Fitzgerald M."/>
            <person name="Abouelleil A."/>
            <person name="Alvarado L."/>
            <person name="Chapman S.B."/>
            <person name="Gainer-Dewar J."/>
            <person name="Goldberg J."/>
            <person name="Griggs A."/>
            <person name="Gujja S."/>
            <person name="Hansen M."/>
            <person name="Howarth C."/>
            <person name="Imamovic A."/>
            <person name="Ireland A."/>
            <person name="Larimer J."/>
            <person name="McCowan C."/>
            <person name="Murphy C."/>
            <person name="Pearson M."/>
            <person name="Poon T.W."/>
            <person name="Priest M."/>
            <person name="Roberts A."/>
            <person name="Saif S."/>
            <person name="Shea T."/>
            <person name="Sykes S."/>
            <person name="Wortman J."/>
            <person name="Nusbaum C."/>
            <person name="Birren B."/>
        </authorList>
    </citation>
    <scope>NUCLEOTIDE SEQUENCE [LARGE SCALE GENOMIC DNA]</scope>
    <source>
        <strain evidence="9">APO3</strain>
    </source>
</reference>
<dbReference type="GeneID" id="20808804"/>
<dbReference type="InterPro" id="IPR008971">
    <property type="entry name" value="HSP40/DnaJ_pept-bd"/>
</dbReference>
<dbReference type="EMBL" id="KI913127">
    <property type="protein sequence ID" value="ETV79541.1"/>
    <property type="molecule type" value="Genomic_DNA"/>
</dbReference>
<evidence type="ECO:0000256" key="5">
    <source>
        <dbReference type="PROSITE-ProRule" id="PRU00546"/>
    </source>
</evidence>
<name>W4GJN7_APHAT</name>
<dbReference type="VEuPathDB" id="FungiDB:H257_06808"/>
<keyword evidence="4 5" id="KW-0862">Zinc</keyword>
<dbReference type="GO" id="GO:0009408">
    <property type="term" value="P:response to heat"/>
    <property type="evidence" value="ECO:0007669"/>
    <property type="project" value="InterPro"/>
</dbReference>
<sequence>MFGGGGGGFESFFGGGDPRGGGASKAADNSAYYETLGVPKTASAADIKKAYRKLALKNHPDKGGDPELFKDITVAYEVLSDPEKRELYDKYGEEGLQQGGGGGHPGADIFSQMFGGGGGRPRGPQRGEDLTHPLKVSLEDLYNGKTVKLAVNRDVLCGGCAGRGGPEGAETSCGTCNGRGMRIQHRQIAPGMVQQVQSVCPDCRGQGKSIRESDRCKVCRGNKVTKERKVLEVHIEKGMRNGQRITFKGEADQAPGLVAGDIVFVVQEKEHPVFQRKGGNLIFEKKISLVEALTGFETIVEHLDGRHLHVKTVAGDVIKPNQFKAVHGEGMPQHGNPYVKGQLVILFKVEFPNQVTPAQAAALKTLFPAPPRLGHVTDAEEAFLSDFDAEAAKHQASQEAYDSDDDRGQRGGPGGVQCQQQ</sequence>
<accession>W4GJN7</accession>
<dbReference type="OrthoDB" id="550424at2759"/>
<dbReference type="PROSITE" id="PS00636">
    <property type="entry name" value="DNAJ_1"/>
    <property type="match status" value="1"/>
</dbReference>
<dbReference type="FunFam" id="1.10.287.110:FF:000041">
    <property type="entry name" value="Chaperone protein DNAj, putative"/>
    <property type="match status" value="1"/>
</dbReference>
<keyword evidence="1 5" id="KW-0479">Metal-binding</keyword>
<feature type="domain" description="J" evidence="7">
    <location>
        <begin position="31"/>
        <end position="92"/>
    </location>
</feature>
<dbReference type="CDD" id="cd10719">
    <property type="entry name" value="DnaJ_zf"/>
    <property type="match status" value="1"/>
</dbReference>
<evidence type="ECO:0000256" key="3">
    <source>
        <dbReference type="ARBA" id="ARBA00022771"/>
    </source>
</evidence>
<evidence type="ECO:0000256" key="1">
    <source>
        <dbReference type="ARBA" id="ARBA00022723"/>
    </source>
</evidence>
<dbReference type="GO" id="GO:0051082">
    <property type="term" value="F:unfolded protein binding"/>
    <property type="evidence" value="ECO:0007669"/>
    <property type="project" value="InterPro"/>
</dbReference>
<dbReference type="FunFam" id="2.10.230.10:FF:000001">
    <property type="entry name" value="DnaJ subfamily A member 2"/>
    <property type="match status" value="1"/>
</dbReference>
<dbReference type="GO" id="GO:0008270">
    <property type="term" value="F:zinc ion binding"/>
    <property type="evidence" value="ECO:0007669"/>
    <property type="project" value="UniProtKB-KW"/>
</dbReference>
<dbReference type="SMART" id="SM00271">
    <property type="entry name" value="DnaJ"/>
    <property type="match status" value="1"/>
</dbReference>
<evidence type="ECO:0000256" key="4">
    <source>
        <dbReference type="ARBA" id="ARBA00022833"/>
    </source>
</evidence>
<dbReference type="Pfam" id="PF00226">
    <property type="entry name" value="DnaJ"/>
    <property type="match status" value="1"/>
</dbReference>
<evidence type="ECO:0000256" key="2">
    <source>
        <dbReference type="ARBA" id="ARBA00022737"/>
    </source>
</evidence>
<feature type="zinc finger region" description="CR-type" evidence="5">
    <location>
        <begin position="144"/>
        <end position="228"/>
    </location>
</feature>
<evidence type="ECO:0008006" key="10">
    <source>
        <dbReference type="Google" id="ProtNLM"/>
    </source>
</evidence>
<dbReference type="AlphaFoldDB" id="W4GJN7"/>
<dbReference type="Pfam" id="PF00684">
    <property type="entry name" value="DnaJ_CXXCXGXG"/>
    <property type="match status" value="1"/>
</dbReference>
<dbReference type="InterPro" id="IPR002939">
    <property type="entry name" value="DnaJ_C"/>
</dbReference>
<dbReference type="InterPro" id="IPR036410">
    <property type="entry name" value="HSP_DnaJ_Cys-rich_dom_sf"/>
</dbReference>
<keyword evidence="3 5" id="KW-0863">Zinc-finger</keyword>
<protein>
    <recommendedName>
        <fullName evidence="10">Chaperone DnaJ</fullName>
    </recommendedName>
</protein>
<dbReference type="SUPFAM" id="SSF57938">
    <property type="entry name" value="DnaJ/Hsp40 cysteine-rich domain"/>
    <property type="match status" value="1"/>
</dbReference>
<dbReference type="CDD" id="cd06257">
    <property type="entry name" value="DnaJ"/>
    <property type="match status" value="1"/>
</dbReference>
<dbReference type="PANTHER" id="PTHR43888">
    <property type="entry name" value="DNAJ-LIKE-2, ISOFORM A-RELATED"/>
    <property type="match status" value="1"/>
</dbReference>
<dbReference type="InterPro" id="IPR001305">
    <property type="entry name" value="HSP_DnaJ_Cys-rich_dom"/>
</dbReference>
<feature type="region of interest" description="Disordered" evidence="6">
    <location>
        <begin position="387"/>
        <end position="421"/>
    </location>
</feature>
<dbReference type="SUPFAM" id="SSF46565">
    <property type="entry name" value="Chaperone J-domain"/>
    <property type="match status" value="1"/>
</dbReference>
<dbReference type="Pfam" id="PF01556">
    <property type="entry name" value="DnaJ_C"/>
    <property type="match status" value="1"/>
</dbReference>